<keyword evidence="3" id="KW-1185">Reference proteome</keyword>
<feature type="non-terminal residue" evidence="2">
    <location>
        <position position="1"/>
    </location>
</feature>
<sequence>NKAQELSRLIGFSANWIKGPSKPMTLGFVTQTLALKDVCRELAREKQGRGVQKSENNEKISVEIF</sequence>
<name>A0A9X4P279_9LACT</name>
<feature type="region of interest" description="Disordered" evidence="1">
    <location>
        <begin position="46"/>
        <end position="65"/>
    </location>
</feature>
<evidence type="ECO:0000313" key="3">
    <source>
        <dbReference type="Proteomes" id="UP001153199"/>
    </source>
</evidence>
<reference evidence="2" key="1">
    <citation type="submission" date="2022-06" db="EMBL/GenBank/DDBJ databases">
        <title>Lactococcus from bovine mastitis in China.</title>
        <authorList>
            <person name="Lin Y."/>
            <person name="Han B."/>
        </authorList>
    </citation>
    <scope>NUCLEOTIDE SEQUENCE</scope>
    <source>
        <strain evidence="2">Ningxia-I-26</strain>
    </source>
</reference>
<protein>
    <submittedName>
        <fullName evidence="2">Uncharacterized protein</fullName>
    </submittedName>
</protein>
<evidence type="ECO:0000313" key="2">
    <source>
        <dbReference type="EMBL" id="MDG6146430.1"/>
    </source>
</evidence>
<dbReference type="EMBL" id="JAMWFV010000218">
    <property type="protein sequence ID" value="MDG6146430.1"/>
    <property type="molecule type" value="Genomic_DNA"/>
</dbReference>
<accession>A0A9X4P279</accession>
<gene>
    <name evidence="2" type="ORF">NF717_12370</name>
</gene>
<evidence type="ECO:0000256" key="1">
    <source>
        <dbReference type="SAM" id="MobiDB-lite"/>
    </source>
</evidence>
<comment type="caution">
    <text evidence="2">The sequence shown here is derived from an EMBL/GenBank/DDBJ whole genome shotgun (WGS) entry which is preliminary data.</text>
</comment>
<proteinExistence type="predicted"/>
<dbReference type="AlphaFoldDB" id="A0A9X4P279"/>
<organism evidence="2 3">
    <name type="scientific">Lactococcus formosensis</name>
    <dbReference type="NCBI Taxonomy" id="1281486"/>
    <lineage>
        <taxon>Bacteria</taxon>
        <taxon>Bacillati</taxon>
        <taxon>Bacillota</taxon>
        <taxon>Bacilli</taxon>
        <taxon>Lactobacillales</taxon>
        <taxon>Streptococcaceae</taxon>
        <taxon>Lactococcus</taxon>
    </lineage>
</organism>
<dbReference type="Proteomes" id="UP001153199">
    <property type="component" value="Unassembled WGS sequence"/>
</dbReference>
<feature type="compositionally biased region" description="Basic and acidic residues" evidence="1">
    <location>
        <begin position="55"/>
        <end position="65"/>
    </location>
</feature>